<evidence type="ECO:0000313" key="3">
    <source>
        <dbReference type="Proteomes" id="UP000799302"/>
    </source>
</evidence>
<sequence length="430" mass="47925">MKTSQYVCRVCRTIRSPIRTSIFSRAPVFTTSPARRKFSTTPALPLAAVAIPIPQKSKKATQTKGFWGNDWTVFSADNAALVKKAQVLGDAILQDPTAPSEEEVLKTLEFIKYAALQLNTPQQAVQLPKEFQEDSDDSQISKKDVTSNPNVMADMLTNLRKNTKAPASTTVSLSIATKLLSTLAYKIIIHPPVFLSAKILESYVAIQTTLLELSTLPEVFDLYAHKPTPEPNSSPIKYIDPNPNKIQQAIPEALAERALDVAIRNRELTLSLDIISATYSTKAFRRNKFFRKALPLIGGLTLTPFVALSAAQSWAKTSMTADPRELAFYGFLGIITYIGTLSGLGYIALATYNDQMRRVTWIPGMPLRIRWMREEERAAADKVVVAWGFKEEARRGEEEGEEWELLKEWCGQRGMLIDASELMDDASFED</sequence>
<organism evidence="2 3">
    <name type="scientific">Microthyrium microscopicum</name>
    <dbReference type="NCBI Taxonomy" id="703497"/>
    <lineage>
        <taxon>Eukaryota</taxon>
        <taxon>Fungi</taxon>
        <taxon>Dikarya</taxon>
        <taxon>Ascomycota</taxon>
        <taxon>Pezizomycotina</taxon>
        <taxon>Dothideomycetes</taxon>
        <taxon>Dothideomycetes incertae sedis</taxon>
        <taxon>Microthyriales</taxon>
        <taxon>Microthyriaceae</taxon>
        <taxon>Microthyrium</taxon>
    </lineage>
</organism>
<keyword evidence="1" id="KW-0472">Membrane</keyword>
<feature type="transmembrane region" description="Helical" evidence="1">
    <location>
        <begin position="326"/>
        <end position="349"/>
    </location>
</feature>
<keyword evidence="1" id="KW-1133">Transmembrane helix</keyword>
<evidence type="ECO:0000313" key="2">
    <source>
        <dbReference type="EMBL" id="KAF2667806.1"/>
    </source>
</evidence>
<protein>
    <submittedName>
        <fullName evidence="2">Uncharacterized protein</fullName>
    </submittedName>
</protein>
<proteinExistence type="predicted"/>
<evidence type="ECO:0000256" key="1">
    <source>
        <dbReference type="SAM" id="Phobius"/>
    </source>
</evidence>
<keyword evidence="3" id="KW-1185">Reference proteome</keyword>
<dbReference type="EMBL" id="MU004237">
    <property type="protein sequence ID" value="KAF2667806.1"/>
    <property type="molecule type" value="Genomic_DNA"/>
</dbReference>
<feature type="transmembrane region" description="Helical" evidence="1">
    <location>
        <begin position="293"/>
        <end position="314"/>
    </location>
</feature>
<dbReference type="OrthoDB" id="5360701at2759"/>
<reference evidence="2" key="1">
    <citation type="journal article" date="2020" name="Stud. Mycol.">
        <title>101 Dothideomycetes genomes: a test case for predicting lifestyles and emergence of pathogens.</title>
        <authorList>
            <person name="Haridas S."/>
            <person name="Albert R."/>
            <person name="Binder M."/>
            <person name="Bloem J."/>
            <person name="Labutti K."/>
            <person name="Salamov A."/>
            <person name="Andreopoulos B."/>
            <person name="Baker S."/>
            <person name="Barry K."/>
            <person name="Bills G."/>
            <person name="Bluhm B."/>
            <person name="Cannon C."/>
            <person name="Castanera R."/>
            <person name="Culley D."/>
            <person name="Daum C."/>
            <person name="Ezra D."/>
            <person name="Gonzalez J."/>
            <person name="Henrissat B."/>
            <person name="Kuo A."/>
            <person name="Liang C."/>
            <person name="Lipzen A."/>
            <person name="Lutzoni F."/>
            <person name="Magnuson J."/>
            <person name="Mondo S."/>
            <person name="Nolan M."/>
            <person name="Ohm R."/>
            <person name="Pangilinan J."/>
            <person name="Park H.-J."/>
            <person name="Ramirez L."/>
            <person name="Alfaro M."/>
            <person name="Sun H."/>
            <person name="Tritt A."/>
            <person name="Yoshinaga Y."/>
            <person name="Zwiers L.-H."/>
            <person name="Turgeon B."/>
            <person name="Goodwin S."/>
            <person name="Spatafora J."/>
            <person name="Crous P."/>
            <person name="Grigoriev I."/>
        </authorList>
    </citation>
    <scope>NUCLEOTIDE SEQUENCE</scope>
    <source>
        <strain evidence="2">CBS 115976</strain>
    </source>
</reference>
<accession>A0A6A6U833</accession>
<dbReference type="Proteomes" id="UP000799302">
    <property type="component" value="Unassembled WGS sequence"/>
</dbReference>
<keyword evidence="1" id="KW-0812">Transmembrane</keyword>
<gene>
    <name evidence="2" type="ORF">BT63DRAFT_426653</name>
</gene>
<dbReference type="AlphaFoldDB" id="A0A6A6U833"/>
<name>A0A6A6U833_9PEZI</name>